<organism evidence="4 7">
    <name type="scientific">Claviceps arundinis</name>
    <dbReference type="NCBI Taxonomy" id="1623583"/>
    <lineage>
        <taxon>Eukaryota</taxon>
        <taxon>Fungi</taxon>
        <taxon>Dikarya</taxon>
        <taxon>Ascomycota</taxon>
        <taxon>Pezizomycotina</taxon>
        <taxon>Sordariomycetes</taxon>
        <taxon>Hypocreomycetidae</taxon>
        <taxon>Hypocreales</taxon>
        <taxon>Clavicipitaceae</taxon>
        <taxon>Claviceps</taxon>
    </lineage>
</organism>
<comment type="caution">
    <text evidence="4">The sequence shown here is derived from an EMBL/GenBank/DDBJ whole genome shotgun (WGS) entry which is preliminary data.</text>
</comment>
<dbReference type="AlphaFoldDB" id="A0A9P7MR08"/>
<feature type="compositionally biased region" description="Low complexity" evidence="2">
    <location>
        <begin position="35"/>
        <end position="61"/>
    </location>
</feature>
<dbReference type="Pfam" id="PF03981">
    <property type="entry name" value="Ubiq_cyt_C_chap"/>
    <property type="match status" value="1"/>
</dbReference>
<dbReference type="PANTHER" id="PTHR12184:SF1">
    <property type="entry name" value="UBIQUINOL-CYTOCHROME-C REDUCTASE COMPLEX ASSEMBLY FACTOR 1"/>
    <property type="match status" value="1"/>
</dbReference>
<accession>A0A9P7MR08</accession>
<evidence type="ECO:0000313" key="5">
    <source>
        <dbReference type="EMBL" id="KAG5967661.1"/>
    </source>
</evidence>
<feature type="region of interest" description="Disordered" evidence="2">
    <location>
        <begin position="25"/>
        <end position="61"/>
    </location>
</feature>
<dbReference type="InterPro" id="IPR007129">
    <property type="entry name" value="Ubiqinol_cyt_c_chaperone_CPB3"/>
</dbReference>
<dbReference type="EMBL" id="SRPR01000011">
    <property type="protein sequence ID" value="KAG5967661.1"/>
    <property type="molecule type" value="Genomic_DNA"/>
</dbReference>
<dbReference type="InterPro" id="IPR021150">
    <property type="entry name" value="Ubiq_cyt_c_chap"/>
</dbReference>
<dbReference type="GO" id="GO:0005739">
    <property type="term" value="C:mitochondrion"/>
    <property type="evidence" value="ECO:0007669"/>
    <property type="project" value="TreeGrafter"/>
</dbReference>
<evidence type="ECO:0000256" key="2">
    <source>
        <dbReference type="SAM" id="MobiDB-lite"/>
    </source>
</evidence>
<protein>
    <recommendedName>
        <fullName evidence="3">Ubiquinol-cytochrome c chaperone domain-containing protein</fullName>
    </recommendedName>
</protein>
<comment type="similarity">
    <text evidence="1">Belongs to the CBP3 family.</text>
</comment>
<keyword evidence="6" id="KW-1185">Reference proteome</keyword>
<dbReference type="EMBL" id="SRPS01000189">
    <property type="protein sequence ID" value="KAG5963596.1"/>
    <property type="molecule type" value="Genomic_DNA"/>
</dbReference>
<evidence type="ECO:0000313" key="7">
    <source>
        <dbReference type="Proteomes" id="UP000784919"/>
    </source>
</evidence>
<reference evidence="4 6" key="1">
    <citation type="journal article" date="2020" name="bioRxiv">
        <title>Whole genome comparisons of ergot fungi reveals the divergence and evolution of species within the genus Claviceps are the result of varying mechanisms driving genome evolution and host range expansion.</title>
        <authorList>
            <person name="Wyka S.A."/>
            <person name="Mondo S.J."/>
            <person name="Liu M."/>
            <person name="Dettman J."/>
            <person name="Nalam V."/>
            <person name="Broders K.D."/>
        </authorList>
    </citation>
    <scope>NUCLEOTIDE SEQUENCE</scope>
    <source>
        <strain evidence="4">CCC 1102</strain>
        <strain evidence="5 6">LM583</strain>
    </source>
</reference>
<gene>
    <name evidence="4" type="ORF">E4U56_002631</name>
    <name evidence="5" type="ORF">E4U57_000415</name>
</gene>
<feature type="domain" description="Ubiquinol-cytochrome c chaperone" evidence="3">
    <location>
        <begin position="144"/>
        <end position="283"/>
    </location>
</feature>
<proteinExistence type="inferred from homology"/>
<evidence type="ECO:0000259" key="3">
    <source>
        <dbReference type="Pfam" id="PF03981"/>
    </source>
</evidence>
<dbReference type="Proteomes" id="UP000742024">
    <property type="component" value="Unassembled WGS sequence"/>
</dbReference>
<sequence>MACESCRPQTTRSLLRAASRASSSFSRPVIHARRSLSSQPRSASSCASSSQPTPITTLLPTTTTSTRVQARWFSSTPTRSLLGLGSLGDAYRVLGGTETLYKVCGRIADYSIAEEARKNDQVIKMPDGEELGIPIDENNVWHKTFGLQPSFSTWSHVTMLHLYLLNARVRCFPRDDYRTWQQQLIDHFFFDCERKMHIDHNITSSALRQRYLKDVFVQWRGLLLAYDEGLVKGDAILASALWRNLFKGSPDVDPRALCAVVGWMRSCLYELEGVSDHHFAEAAAEIVTKPVEGFWSRLEGPFSKMAEKERGVQGVEGAVE</sequence>
<dbReference type="PANTHER" id="PTHR12184">
    <property type="entry name" value="UBIQUINOL-CYTOCHROME C REDUCTASE COMPLEX ASSEMBLY FACTOR 1 FAMILY MEMBER"/>
    <property type="match status" value="1"/>
</dbReference>
<evidence type="ECO:0000313" key="4">
    <source>
        <dbReference type="EMBL" id="KAG5963596.1"/>
    </source>
</evidence>
<dbReference type="OrthoDB" id="10253878at2759"/>
<name>A0A9P7MR08_9HYPO</name>
<dbReference type="GO" id="GO:0034551">
    <property type="term" value="P:mitochondrial respiratory chain complex III assembly"/>
    <property type="evidence" value="ECO:0007669"/>
    <property type="project" value="TreeGrafter"/>
</dbReference>
<evidence type="ECO:0000256" key="1">
    <source>
        <dbReference type="ARBA" id="ARBA00006407"/>
    </source>
</evidence>
<dbReference type="Proteomes" id="UP000784919">
    <property type="component" value="Unassembled WGS sequence"/>
</dbReference>
<evidence type="ECO:0000313" key="6">
    <source>
        <dbReference type="Proteomes" id="UP000742024"/>
    </source>
</evidence>